<dbReference type="RefSeq" id="WP_317489536.1">
    <property type="nucleotide sequence ID" value="NZ_CP136051.1"/>
</dbReference>
<dbReference type="PANTHER" id="PTHR43818">
    <property type="entry name" value="BCDNA.GH03377"/>
    <property type="match status" value="1"/>
</dbReference>
<dbReference type="Pfam" id="PF19051">
    <property type="entry name" value="GFO_IDH_MocA_C2"/>
    <property type="match status" value="1"/>
</dbReference>
<dbReference type="Proteomes" id="UP001302349">
    <property type="component" value="Chromosome"/>
</dbReference>
<feature type="domain" description="Gfo/Idh/MocA-like oxidoreductase bacterial type C-terminal" evidence="2">
    <location>
        <begin position="205"/>
        <end position="428"/>
    </location>
</feature>
<gene>
    <name evidence="3" type="ORF">RT717_27600</name>
</gene>
<dbReference type="SUPFAM" id="SSF51735">
    <property type="entry name" value="NAD(P)-binding Rossmann-fold domains"/>
    <property type="match status" value="1"/>
</dbReference>
<dbReference type="Gene3D" id="3.30.360.10">
    <property type="entry name" value="Dihydrodipicolinate Reductase, domain 2"/>
    <property type="match status" value="1"/>
</dbReference>
<accession>A0ABZ0IQR7</accession>
<dbReference type="EMBL" id="CP136051">
    <property type="protein sequence ID" value="WOK06837.1"/>
    <property type="molecule type" value="Genomic_DNA"/>
</dbReference>
<protein>
    <submittedName>
        <fullName evidence="3">Gfo/Idh/MocA family oxidoreductase</fullName>
    </submittedName>
</protein>
<evidence type="ECO:0000313" key="3">
    <source>
        <dbReference type="EMBL" id="WOK06837.1"/>
    </source>
</evidence>
<dbReference type="SUPFAM" id="SSF55347">
    <property type="entry name" value="Glyceraldehyde-3-phosphate dehydrogenase-like, C-terminal domain"/>
    <property type="match status" value="1"/>
</dbReference>
<dbReference type="PANTHER" id="PTHR43818:SF5">
    <property type="entry name" value="OXIDOREDUCTASE FAMILY PROTEIN"/>
    <property type="match status" value="1"/>
</dbReference>
<dbReference type="InterPro" id="IPR036291">
    <property type="entry name" value="NAD(P)-bd_dom_sf"/>
</dbReference>
<dbReference type="InterPro" id="IPR050463">
    <property type="entry name" value="Gfo/Idh/MocA_oxidrdct_glycsds"/>
</dbReference>
<organism evidence="3 4">
    <name type="scientific">Imperialibacter roseus</name>
    <dbReference type="NCBI Taxonomy" id="1324217"/>
    <lineage>
        <taxon>Bacteria</taxon>
        <taxon>Pseudomonadati</taxon>
        <taxon>Bacteroidota</taxon>
        <taxon>Cytophagia</taxon>
        <taxon>Cytophagales</taxon>
        <taxon>Flammeovirgaceae</taxon>
        <taxon>Imperialibacter</taxon>
    </lineage>
</organism>
<feature type="domain" description="Gfo/Idh/MocA-like oxidoreductase N-terminal" evidence="1">
    <location>
        <begin position="40"/>
        <end position="162"/>
    </location>
</feature>
<dbReference type="Gene3D" id="3.40.50.720">
    <property type="entry name" value="NAD(P)-binding Rossmann-like Domain"/>
    <property type="match status" value="1"/>
</dbReference>
<reference evidence="3 4" key="1">
    <citation type="journal article" date="2023" name="Microbiol. Resour. Announc.">
        <title>Complete Genome Sequence of Imperialibacter roseus strain P4T.</title>
        <authorList>
            <person name="Tizabi D.R."/>
            <person name="Bachvaroff T."/>
            <person name="Hill R.T."/>
        </authorList>
    </citation>
    <scope>NUCLEOTIDE SEQUENCE [LARGE SCALE GENOMIC DNA]</scope>
    <source>
        <strain evidence="3 4">P4T</strain>
    </source>
</reference>
<sequence>MPTNNERREFIKKTALGTVGLSFAMSARSYGSILGANDRVNFAVVGANSRGRAHISAISKVNNASLGYLCDVDSRVFDSAGAHIEKAMGKKAKTEKDFRKLLENKDVDAITIATPEHWHAPMGIMGANAGKHVYIEKPCSHNPNETGMLVASQKKNKIVMQMGNQQRSGSASKEAISDIRNGIIGKAYACKAWYANARKSIGVGKPAPVPEWLDWELWQGPAPRKEYKDNVVHYNWHWFKHWGTGELHNNGTHEIDISRWALGVDYPTKVSSSGGRYAFQDDWEYYDTQMVNYEFEGGKMITWEGRSCNGFEVYNRGRGVTIHGTEGTILLDRNSYQLFDMSGKLVKEVKEGAESATTNTMGEGILDVYHFNNFADAIREGKTLNAPIADASISTQLCHFGNISQETGRTLNIDPAKGQILNDKEALKNWSREYQKGWAPVV</sequence>
<dbReference type="Pfam" id="PF01408">
    <property type="entry name" value="GFO_IDH_MocA"/>
    <property type="match status" value="1"/>
</dbReference>
<name>A0ABZ0IQR7_9BACT</name>
<evidence type="ECO:0000313" key="4">
    <source>
        <dbReference type="Proteomes" id="UP001302349"/>
    </source>
</evidence>
<proteinExistence type="predicted"/>
<dbReference type="InterPro" id="IPR043906">
    <property type="entry name" value="Gfo/Idh/MocA_OxRdtase_bact_C"/>
</dbReference>
<evidence type="ECO:0000259" key="1">
    <source>
        <dbReference type="Pfam" id="PF01408"/>
    </source>
</evidence>
<dbReference type="InterPro" id="IPR000683">
    <property type="entry name" value="Gfo/Idh/MocA-like_OxRdtase_N"/>
</dbReference>
<keyword evidence="4" id="KW-1185">Reference proteome</keyword>
<evidence type="ECO:0000259" key="2">
    <source>
        <dbReference type="Pfam" id="PF19051"/>
    </source>
</evidence>